<dbReference type="eggNOG" id="COG4886">
    <property type="taxonomic scope" value="Bacteria"/>
</dbReference>
<keyword evidence="1" id="KW-0433">Leucine-rich repeat</keyword>
<dbReference type="EMBL" id="CP001804">
    <property type="protein sequence ID" value="ACY16428.1"/>
    <property type="molecule type" value="Genomic_DNA"/>
</dbReference>
<dbReference type="PROSITE" id="PS51450">
    <property type="entry name" value="LRR"/>
    <property type="match status" value="1"/>
</dbReference>
<evidence type="ECO:0000256" key="2">
    <source>
        <dbReference type="ARBA" id="ARBA00022737"/>
    </source>
</evidence>
<dbReference type="InterPro" id="IPR001611">
    <property type="entry name" value="Leu-rich_rpt"/>
</dbReference>
<dbReference type="AlphaFoldDB" id="D0LI49"/>
<keyword evidence="2" id="KW-0677">Repeat</keyword>
<dbReference type="PANTHER" id="PTHR46652">
    <property type="entry name" value="LEUCINE-RICH REPEAT AND IQ DOMAIN-CONTAINING PROTEIN 1-RELATED"/>
    <property type="match status" value="1"/>
</dbReference>
<dbReference type="OrthoDB" id="4205357at2"/>
<evidence type="ECO:0000313" key="3">
    <source>
        <dbReference type="EMBL" id="ACY16428.1"/>
    </source>
</evidence>
<dbReference type="SUPFAM" id="SSF52058">
    <property type="entry name" value="L domain-like"/>
    <property type="match status" value="1"/>
</dbReference>
<sequence>MNIDDKLAFSLRQALQHEAPFSANELSTLRGPLRVAGARDIAPLQQCIELRALHLHACDVSSLAALAALTKLERLHVTCSRVQDISALASCQALRELTLAFNLIEDLSPVQKLPALRHLVAVGNPLDERSFRQVLNELRDTLRAQPYAGVVVEAPSPSSWSLNRELRAAGVDALYGVYDRRSFLVRPGPNGPNGDDADILAIDRYHASDALSDWEDEGYSLEWLRDTLFSESIARSPWPQERGVQLGNAAQASEWVAAASLDEPTRRAMHTLLRRFPGLQYVRLSRERVAEWQQATGVVLPGWYAETLMVLEDIAAGHMSSVRFRGFDHRSNVGSAIDDAWFQLGVISPMGAYQHVVEHSGYAVMGIWLEGESSNLAINLRDPEDRRIYEFEADDMGERGLRQQPHVVFDSYASLLEHIRSVQLGGAMRDAPPEAIIDAIVEAADASEG</sequence>
<dbReference type="KEGG" id="hoh:Hoch_3929"/>
<dbReference type="InterPro" id="IPR050836">
    <property type="entry name" value="SDS22/Internalin_LRR"/>
</dbReference>
<dbReference type="Proteomes" id="UP000001880">
    <property type="component" value="Chromosome"/>
</dbReference>
<dbReference type="HOGENOM" id="CLU_609377_0_0_7"/>
<dbReference type="PANTHER" id="PTHR46652:SF3">
    <property type="entry name" value="LEUCINE-RICH REPEAT-CONTAINING PROTEIN 9"/>
    <property type="match status" value="1"/>
</dbReference>
<protein>
    <submittedName>
        <fullName evidence="3">Uncharacterized protein</fullName>
    </submittedName>
</protein>
<evidence type="ECO:0000256" key="1">
    <source>
        <dbReference type="ARBA" id="ARBA00022614"/>
    </source>
</evidence>
<proteinExistence type="predicted"/>
<gene>
    <name evidence="3" type="ordered locus">Hoch_3929</name>
</gene>
<dbReference type="Gene3D" id="3.80.10.10">
    <property type="entry name" value="Ribonuclease Inhibitor"/>
    <property type="match status" value="1"/>
</dbReference>
<accession>D0LI49</accession>
<dbReference type="RefSeq" id="WP_012829027.1">
    <property type="nucleotide sequence ID" value="NC_013440.1"/>
</dbReference>
<keyword evidence="4" id="KW-1185">Reference proteome</keyword>
<dbReference type="STRING" id="502025.Hoch_3929"/>
<evidence type="ECO:0000313" key="4">
    <source>
        <dbReference type="Proteomes" id="UP000001880"/>
    </source>
</evidence>
<name>D0LI49_HALO1</name>
<dbReference type="InterPro" id="IPR032675">
    <property type="entry name" value="LRR_dom_sf"/>
</dbReference>
<organism evidence="3 4">
    <name type="scientific">Haliangium ochraceum (strain DSM 14365 / JCM 11303 / SMP-2)</name>
    <dbReference type="NCBI Taxonomy" id="502025"/>
    <lineage>
        <taxon>Bacteria</taxon>
        <taxon>Pseudomonadati</taxon>
        <taxon>Myxococcota</taxon>
        <taxon>Polyangia</taxon>
        <taxon>Haliangiales</taxon>
        <taxon>Kofleriaceae</taxon>
        <taxon>Haliangium</taxon>
    </lineage>
</organism>
<reference evidence="3 4" key="1">
    <citation type="journal article" date="2010" name="Stand. Genomic Sci.">
        <title>Complete genome sequence of Haliangium ochraceum type strain (SMP-2).</title>
        <authorList>
            <consortium name="US DOE Joint Genome Institute (JGI-PGF)"/>
            <person name="Ivanova N."/>
            <person name="Daum C."/>
            <person name="Lang E."/>
            <person name="Abt B."/>
            <person name="Kopitz M."/>
            <person name="Saunders E."/>
            <person name="Lapidus A."/>
            <person name="Lucas S."/>
            <person name="Glavina Del Rio T."/>
            <person name="Nolan M."/>
            <person name="Tice H."/>
            <person name="Copeland A."/>
            <person name="Cheng J.F."/>
            <person name="Chen F."/>
            <person name="Bruce D."/>
            <person name="Goodwin L."/>
            <person name="Pitluck S."/>
            <person name="Mavromatis K."/>
            <person name="Pati A."/>
            <person name="Mikhailova N."/>
            <person name="Chen A."/>
            <person name="Palaniappan K."/>
            <person name="Land M."/>
            <person name="Hauser L."/>
            <person name="Chang Y.J."/>
            <person name="Jeffries C.D."/>
            <person name="Detter J.C."/>
            <person name="Brettin T."/>
            <person name="Rohde M."/>
            <person name="Goker M."/>
            <person name="Bristow J."/>
            <person name="Markowitz V."/>
            <person name="Eisen J.A."/>
            <person name="Hugenholtz P."/>
            <person name="Kyrpides N.C."/>
            <person name="Klenk H.P."/>
        </authorList>
    </citation>
    <scope>NUCLEOTIDE SEQUENCE [LARGE SCALE GENOMIC DNA]</scope>
    <source>
        <strain evidence="4">DSM 14365 / CIP 107738 / JCM 11303 / AJ 13395 / SMP-2</strain>
    </source>
</reference>